<dbReference type="SUPFAM" id="SSF56925">
    <property type="entry name" value="OMPA-like"/>
    <property type="match status" value="1"/>
</dbReference>
<dbReference type="OrthoDB" id="6398307at2"/>
<evidence type="ECO:0000256" key="1">
    <source>
        <dbReference type="SAM" id="SignalP"/>
    </source>
</evidence>
<reference evidence="3" key="1">
    <citation type="submission" date="2016-10" db="EMBL/GenBank/DDBJ databases">
        <authorList>
            <person name="Varghese N."/>
            <person name="Submissions S."/>
        </authorList>
    </citation>
    <scope>NUCLEOTIDE SEQUENCE [LARGE SCALE GENOMIC DNA]</scope>
    <source>
        <strain evidence="3">CGMCC 1.9127</strain>
    </source>
</reference>
<name>A0A1H7HNN4_9GAMM</name>
<protein>
    <recommendedName>
        <fullName evidence="4">Outer membrane protein beta-barrel domain-containing protein</fullName>
    </recommendedName>
</protein>
<dbReference type="Gene3D" id="2.40.160.20">
    <property type="match status" value="1"/>
</dbReference>
<evidence type="ECO:0008006" key="4">
    <source>
        <dbReference type="Google" id="ProtNLM"/>
    </source>
</evidence>
<dbReference type="Proteomes" id="UP000199297">
    <property type="component" value="Unassembled WGS sequence"/>
</dbReference>
<keyword evidence="1" id="KW-0732">Signal</keyword>
<feature type="chain" id="PRO_5011714577" description="Outer membrane protein beta-barrel domain-containing protein" evidence="1">
    <location>
        <begin position="25"/>
        <end position="198"/>
    </location>
</feature>
<keyword evidence="3" id="KW-1185">Reference proteome</keyword>
<dbReference type="RefSeq" id="WP_085282257.1">
    <property type="nucleotide sequence ID" value="NZ_FOBI01000001.1"/>
</dbReference>
<sequence>MKVISRLKPLIIIGTLLSSSSALAYQFEISAMLGQMYSSDLLASDDSSISVDSGTNIALGVAWQKNHNGQGQILLNRVSHDFSGEDNSKGAIDITYAHFNGVALFRQQNYVTTMSLGLGGAYFDSEQGNQELYPSASIAFGTRYEVAQNVAIVTELRAYATLVDNDDAMFCQQDVCHAAFDNSLWFDSAITLGIAIKY</sequence>
<proteinExistence type="predicted"/>
<dbReference type="AlphaFoldDB" id="A0A1H7HNN4"/>
<dbReference type="STRING" id="641665.GCA_002104455_00147"/>
<evidence type="ECO:0000313" key="2">
    <source>
        <dbReference type="EMBL" id="SEK52003.1"/>
    </source>
</evidence>
<feature type="signal peptide" evidence="1">
    <location>
        <begin position="1"/>
        <end position="24"/>
    </location>
</feature>
<dbReference type="InterPro" id="IPR011250">
    <property type="entry name" value="OMP/PagP_B-barrel"/>
</dbReference>
<organism evidence="2 3">
    <name type="scientific">Colwellia chukchiensis</name>
    <dbReference type="NCBI Taxonomy" id="641665"/>
    <lineage>
        <taxon>Bacteria</taxon>
        <taxon>Pseudomonadati</taxon>
        <taxon>Pseudomonadota</taxon>
        <taxon>Gammaproteobacteria</taxon>
        <taxon>Alteromonadales</taxon>
        <taxon>Colwelliaceae</taxon>
        <taxon>Colwellia</taxon>
    </lineage>
</organism>
<accession>A0A1H7HNN4</accession>
<dbReference type="EMBL" id="FOBI01000001">
    <property type="protein sequence ID" value="SEK52003.1"/>
    <property type="molecule type" value="Genomic_DNA"/>
</dbReference>
<evidence type="ECO:0000313" key="3">
    <source>
        <dbReference type="Proteomes" id="UP000199297"/>
    </source>
</evidence>
<gene>
    <name evidence="2" type="ORF">SAMN05216262_101558</name>
</gene>